<evidence type="ECO:0000259" key="3">
    <source>
        <dbReference type="Pfam" id="PF00364"/>
    </source>
</evidence>
<comment type="caution">
    <text evidence="4">The sequence shown here is derived from an EMBL/GenBank/DDBJ whole genome shotgun (WGS) entry which is preliminary data.</text>
</comment>
<evidence type="ECO:0000313" key="5">
    <source>
        <dbReference type="Proteomes" id="UP000028123"/>
    </source>
</evidence>
<dbReference type="GO" id="GO:0030313">
    <property type="term" value="C:cell envelope"/>
    <property type="evidence" value="ECO:0007669"/>
    <property type="project" value="UniProtKB-SubCell"/>
</dbReference>
<dbReference type="Gene3D" id="2.40.50.100">
    <property type="match status" value="1"/>
</dbReference>
<dbReference type="SUPFAM" id="SSF51230">
    <property type="entry name" value="Single hybrid motif"/>
    <property type="match status" value="1"/>
</dbReference>
<dbReference type="AlphaFoldDB" id="A0A081P4Q3"/>
<organism evidence="4 5">
    <name type="scientific">Paenibacillus tyrfis</name>
    <dbReference type="NCBI Taxonomy" id="1501230"/>
    <lineage>
        <taxon>Bacteria</taxon>
        <taxon>Bacillati</taxon>
        <taxon>Bacillota</taxon>
        <taxon>Bacilli</taxon>
        <taxon>Bacillales</taxon>
        <taxon>Paenibacillaceae</taxon>
        <taxon>Paenibacillus</taxon>
    </lineage>
</organism>
<keyword evidence="5" id="KW-1185">Reference proteome</keyword>
<dbReference type="OrthoDB" id="1634554at2"/>
<evidence type="ECO:0000313" key="4">
    <source>
        <dbReference type="EMBL" id="KEQ25676.1"/>
    </source>
</evidence>
<dbReference type="Gene3D" id="2.40.30.170">
    <property type="match status" value="1"/>
</dbReference>
<reference evidence="4 5" key="1">
    <citation type="submission" date="2014-06" db="EMBL/GenBank/DDBJ databases">
        <title>Draft genome sequence of Paenibacillus sp. MSt1.</title>
        <authorList>
            <person name="Aw Y.K."/>
            <person name="Ong K.S."/>
            <person name="Gan H.M."/>
            <person name="Lee S.M."/>
        </authorList>
    </citation>
    <scope>NUCLEOTIDE SEQUENCE [LARGE SCALE GENOMIC DNA]</scope>
    <source>
        <strain evidence="4 5">MSt1</strain>
    </source>
</reference>
<dbReference type="InterPro" id="IPR011053">
    <property type="entry name" value="Single_hybrid_motif"/>
</dbReference>
<dbReference type="RefSeq" id="WP_036682159.1">
    <property type="nucleotide sequence ID" value="NZ_JNVM01000010.1"/>
</dbReference>
<name>A0A081P4Q3_9BACL</name>
<dbReference type="EMBL" id="JNVM01000010">
    <property type="protein sequence ID" value="KEQ25676.1"/>
    <property type="molecule type" value="Genomic_DNA"/>
</dbReference>
<dbReference type="PANTHER" id="PTHR32347">
    <property type="entry name" value="EFFLUX SYSTEM COMPONENT YKNX-RELATED"/>
    <property type="match status" value="1"/>
</dbReference>
<proteinExistence type="predicted"/>
<dbReference type="InterPro" id="IPR050465">
    <property type="entry name" value="UPF0194_transport"/>
</dbReference>
<protein>
    <recommendedName>
        <fullName evidence="3">Lipoyl-binding domain-containing protein</fullName>
    </recommendedName>
</protein>
<evidence type="ECO:0000256" key="1">
    <source>
        <dbReference type="ARBA" id="ARBA00004196"/>
    </source>
</evidence>
<dbReference type="Pfam" id="PF00364">
    <property type="entry name" value="Biotin_lipoyl"/>
    <property type="match status" value="1"/>
</dbReference>
<dbReference type="Proteomes" id="UP000028123">
    <property type="component" value="Unassembled WGS sequence"/>
</dbReference>
<evidence type="ECO:0000256" key="2">
    <source>
        <dbReference type="ARBA" id="ARBA00023054"/>
    </source>
</evidence>
<dbReference type="InterPro" id="IPR000089">
    <property type="entry name" value="Biotin_lipoyl"/>
</dbReference>
<comment type="subcellular location">
    <subcellularLocation>
        <location evidence="1">Cell envelope</location>
    </subcellularLocation>
</comment>
<dbReference type="PANTHER" id="PTHR32347:SF23">
    <property type="entry name" value="BLL5650 PROTEIN"/>
    <property type="match status" value="1"/>
</dbReference>
<sequence length="210" mass="22430">MKLKMGLYFGIAILLVAGGLLLAVKGKDAVSQAEYRKQAVLEAEQKTVVYDKGPGTVLYMNVAVGGSVKKGNPLFKVQFAEGGEADMLAPDDGAVSQIAVKPGDRLAQGKPVAILQKNAFYADFYIQEGQIQKLKVGQSVNVRIPYLNRPVNVDGVVATIASAPQFASLRMTREKGQADLSMYAVRISIDANADLLPGMTAEVNLDEIAD</sequence>
<accession>A0A081P4Q3</accession>
<keyword evidence="2" id="KW-0175">Coiled coil</keyword>
<feature type="domain" description="Lipoyl-binding" evidence="3">
    <location>
        <begin position="57"/>
        <end position="115"/>
    </location>
</feature>
<dbReference type="eggNOG" id="COG1566">
    <property type="taxonomic scope" value="Bacteria"/>
</dbReference>
<gene>
    <name evidence="4" type="ORF">ET33_02880</name>
</gene>